<accession>A0A5C3Q827</accession>
<evidence type="ECO:0000256" key="1">
    <source>
        <dbReference type="SAM" id="MobiDB-lite"/>
    </source>
</evidence>
<dbReference type="AlphaFoldDB" id="A0A5C3Q827"/>
<protein>
    <submittedName>
        <fullName evidence="2">Uncharacterized protein</fullName>
    </submittedName>
</protein>
<evidence type="ECO:0000313" key="3">
    <source>
        <dbReference type="Proteomes" id="UP000305067"/>
    </source>
</evidence>
<feature type="compositionally biased region" description="Polar residues" evidence="1">
    <location>
        <begin position="88"/>
        <end position="102"/>
    </location>
</feature>
<dbReference type="Gene3D" id="1.20.1280.50">
    <property type="match status" value="1"/>
</dbReference>
<feature type="region of interest" description="Disordered" evidence="1">
    <location>
        <begin position="77"/>
        <end position="102"/>
    </location>
</feature>
<proteinExistence type="predicted"/>
<dbReference type="STRING" id="1884261.A0A5C3Q827"/>
<sequence>MPVICSSPHSPSSRRLRRIMTSPHSAPATTQRFQFASVLPAKHHLLHYPTIAAPPSHIRRLPTELLSEIFRFATRSKQSSIEEHDSPSGRTSPPQQPSHTEFNKQAVSLAQDSGELAFTLAAVCRRWRKLALGTPSLWTMLCVTVQDVLCHEDDLPDADASLQAAQVRLVNTILRSKDHAVDVFIDARDMDWNYYELGVSSAMDNTLAPYTHPFTADYMVSFLTIFLAVLPRWKTLTILTDTWAPMHAALLTLNKRLPSHSLNHRPTRLESIKLMRCNDLTSYCPLFYPESLAYPLPLNFGLEEEQEDATVLPSLKHITLHGVHVDWHSLPRILPPSSIASDSTVGLQTLDLSSHSLSVRPSAADLHNLLSRCSTSLCTLAITSSGISPPYDGADSELENPLVPVVLHELRELSMAFNQCPTEMEEVLRLFEAPGLERLSLADSTHPGELDSENDCGALLRGLALHPTACQVQQSPSSAKFPGIRLIRLDSVGADKASFWEFFRGQEELRRVEIKAGLNCVGHIVSSQDESTRRYSDQESTAAFLALLLSVSGQGDDTGLVCPRLKSLVLRGIDMRRSLATSRGVLRTMVEAWNASMRGVTWAEVEEVVVDLLVVGGLEVGSSESDVLFESDAVELEEVDVDSGPLRFVVRVAAMAPGSDSVGTDATK</sequence>
<organism evidence="2 3">
    <name type="scientific">Pterulicium gracile</name>
    <dbReference type="NCBI Taxonomy" id="1884261"/>
    <lineage>
        <taxon>Eukaryota</taxon>
        <taxon>Fungi</taxon>
        <taxon>Dikarya</taxon>
        <taxon>Basidiomycota</taxon>
        <taxon>Agaricomycotina</taxon>
        <taxon>Agaricomycetes</taxon>
        <taxon>Agaricomycetidae</taxon>
        <taxon>Agaricales</taxon>
        <taxon>Pleurotineae</taxon>
        <taxon>Pterulaceae</taxon>
        <taxon>Pterulicium</taxon>
    </lineage>
</organism>
<dbReference type="SUPFAM" id="SSF81383">
    <property type="entry name" value="F-box domain"/>
    <property type="match status" value="1"/>
</dbReference>
<dbReference type="Proteomes" id="UP000305067">
    <property type="component" value="Unassembled WGS sequence"/>
</dbReference>
<keyword evidence="3" id="KW-1185">Reference proteome</keyword>
<dbReference type="OrthoDB" id="3237066at2759"/>
<reference evidence="2 3" key="1">
    <citation type="journal article" date="2019" name="Nat. Ecol. Evol.">
        <title>Megaphylogeny resolves global patterns of mushroom evolution.</title>
        <authorList>
            <person name="Varga T."/>
            <person name="Krizsan K."/>
            <person name="Foldi C."/>
            <person name="Dima B."/>
            <person name="Sanchez-Garcia M."/>
            <person name="Sanchez-Ramirez S."/>
            <person name="Szollosi G.J."/>
            <person name="Szarkandi J.G."/>
            <person name="Papp V."/>
            <person name="Albert L."/>
            <person name="Andreopoulos W."/>
            <person name="Angelini C."/>
            <person name="Antonin V."/>
            <person name="Barry K.W."/>
            <person name="Bougher N.L."/>
            <person name="Buchanan P."/>
            <person name="Buyck B."/>
            <person name="Bense V."/>
            <person name="Catcheside P."/>
            <person name="Chovatia M."/>
            <person name="Cooper J."/>
            <person name="Damon W."/>
            <person name="Desjardin D."/>
            <person name="Finy P."/>
            <person name="Geml J."/>
            <person name="Haridas S."/>
            <person name="Hughes K."/>
            <person name="Justo A."/>
            <person name="Karasinski D."/>
            <person name="Kautmanova I."/>
            <person name="Kiss B."/>
            <person name="Kocsube S."/>
            <person name="Kotiranta H."/>
            <person name="LaButti K.M."/>
            <person name="Lechner B.E."/>
            <person name="Liimatainen K."/>
            <person name="Lipzen A."/>
            <person name="Lukacs Z."/>
            <person name="Mihaltcheva S."/>
            <person name="Morgado L.N."/>
            <person name="Niskanen T."/>
            <person name="Noordeloos M.E."/>
            <person name="Ohm R.A."/>
            <person name="Ortiz-Santana B."/>
            <person name="Ovrebo C."/>
            <person name="Racz N."/>
            <person name="Riley R."/>
            <person name="Savchenko A."/>
            <person name="Shiryaev A."/>
            <person name="Soop K."/>
            <person name="Spirin V."/>
            <person name="Szebenyi C."/>
            <person name="Tomsovsky M."/>
            <person name="Tulloss R.E."/>
            <person name="Uehling J."/>
            <person name="Grigoriev I.V."/>
            <person name="Vagvolgyi C."/>
            <person name="Papp T."/>
            <person name="Martin F.M."/>
            <person name="Miettinen O."/>
            <person name="Hibbett D.S."/>
            <person name="Nagy L.G."/>
        </authorList>
    </citation>
    <scope>NUCLEOTIDE SEQUENCE [LARGE SCALE GENOMIC DNA]</scope>
    <source>
        <strain evidence="2 3">CBS 309.79</strain>
    </source>
</reference>
<dbReference type="InterPro" id="IPR036047">
    <property type="entry name" value="F-box-like_dom_sf"/>
</dbReference>
<gene>
    <name evidence="2" type="ORF">BDV98DRAFT_573544</name>
</gene>
<name>A0A5C3Q827_9AGAR</name>
<dbReference type="EMBL" id="ML178842">
    <property type="protein sequence ID" value="TFK98132.1"/>
    <property type="molecule type" value="Genomic_DNA"/>
</dbReference>
<evidence type="ECO:0000313" key="2">
    <source>
        <dbReference type="EMBL" id="TFK98132.1"/>
    </source>
</evidence>